<evidence type="ECO:0000256" key="3">
    <source>
        <dbReference type="ARBA" id="ARBA00023163"/>
    </source>
</evidence>
<dbReference type="Gene3D" id="1.10.260.40">
    <property type="entry name" value="lambda repressor-like DNA-binding domains"/>
    <property type="match status" value="1"/>
</dbReference>
<dbReference type="PANTHER" id="PTHR30146">
    <property type="entry name" value="LACI-RELATED TRANSCRIPTIONAL REPRESSOR"/>
    <property type="match status" value="1"/>
</dbReference>
<keyword evidence="1" id="KW-0805">Transcription regulation</keyword>
<gene>
    <name evidence="5" type="ORF">MANY_18810</name>
</gene>
<dbReference type="Pfam" id="PF13377">
    <property type="entry name" value="Peripla_BP_3"/>
    <property type="match status" value="1"/>
</dbReference>
<evidence type="ECO:0000313" key="5">
    <source>
        <dbReference type="EMBL" id="BBZ76544.1"/>
    </source>
</evidence>
<dbReference type="GO" id="GO:0000976">
    <property type="term" value="F:transcription cis-regulatory region binding"/>
    <property type="evidence" value="ECO:0007669"/>
    <property type="project" value="TreeGrafter"/>
</dbReference>
<sequence>MKKSRVTIRDVAAAAGVSTTTVSAALSGHGRLPEGTRIRVRAVAEKLQYKPSLSAQNLPSGRTGVILAAIASPGAALTATFDVDYFVQVLSSAADAAAQRGVVLALVPLLSANAQHPNIPSDGVIIVDPVPEFPLLREAVSRHLPLVTAGRATGVDVAFVDSNFSEVVPEGLNFLRASGATAPALLTSESSASYVHDCTTAYLAWCADHEVSPRICSIAGALTEEAARVAATRLLADTKPPDAFFATLDRLALGAYAALRSRDLPLDGRVLSLGDSRSLETDTVRISAIDLSPAAIGAACVEVLLDVINQQAGPTEVIIPGRLIARTTGAAGATT</sequence>
<dbReference type="Gene3D" id="3.40.50.2300">
    <property type="match status" value="2"/>
</dbReference>
<protein>
    <submittedName>
        <fullName evidence="5">LacI family transcriptional regulator</fullName>
    </submittedName>
</protein>
<dbReference type="SUPFAM" id="SSF47413">
    <property type="entry name" value="lambda repressor-like DNA-binding domains"/>
    <property type="match status" value="1"/>
</dbReference>
<accession>A0A6N4W929</accession>
<dbReference type="Pfam" id="PF00356">
    <property type="entry name" value="LacI"/>
    <property type="match status" value="1"/>
</dbReference>
<evidence type="ECO:0000256" key="2">
    <source>
        <dbReference type="ARBA" id="ARBA00023125"/>
    </source>
</evidence>
<evidence type="ECO:0000259" key="4">
    <source>
        <dbReference type="PROSITE" id="PS50932"/>
    </source>
</evidence>
<dbReference type="PANTHER" id="PTHR30146:SF153">
    <property type="entry name" value="LACTOSE OPERON REPRESSOR"/>
    <property type="match status" value="1"/>
</dbReference>
<dbReference type="InterPro" id="IPR046335">
    <property type="entry name" value="LacI/GalR-like_sensor"/>
</dbReference>
<name>A0A6N4W929_9MYCO</name>
<dbReference type="PROSITE" id="PS50932">
    <property type="entry name" value="HTH_LACI_2"/>
    <property type="match status" value="1"/>
</dbReference>
<feature type="domain" description="HTH lacI-type" evidence="4">
    <location>
        <begin position="6"/>
        <end position="60"/>
    </location>
</feature>
<dbReference type="InterPro" id="IPR028082">
    <property type="entry name" value="Peripla_BP_I"/>
</dbReference>
<keyword evidence="2" id="KW-0238">DNA-binding</keyword>
<dbReference type="SUPFAM" id="SSF53822">
    <property type="entry name" value="Periplasmic binding protein-like I"/>
    <property type="match status" value="1"/>
</dbReference>
<dbReference type="GO" id="GO:0003700">
    <property type="term" value="F:DNA-binding transcription factor activity"/>
    <property type="evidence" value="ECO:0007669"/>
    <property type="project" value="TreeGrafter"/>
</dbReference>
<evidence type="ECO:0000256" key="1">
    <source>
        <dbReference type="ARBA" id="ARBA00023015"/>
    </source>
</evidence>
<keyword evidence="3" id="KW-0804">Transcription</keyword>
<dbReference type="KEGG" id="many:MANY_18810"/>
<dbReference type="SMART" id="SM00354">
    <property type="entry name" value="HTH_LACI"/>
    <property type="match status" value="1"/>
</dbReference>
<dbReference type="CDD" id="cd01392">
    <property type="entry name" value="HTH_LacI"/>
    <property type="match status" value="1"/>
</dbReference>
<dbReference type="InterPro" id="IPR010982">
    <property type="entry name" value="Lambda_DNA-bd_dom_sf"/>
</dbReference>
<dbReference type="Proteomes" id="UP000467249">
    <property type="component" value="Chromosome"/>
</dbReference>
<reference evidence="5 6" key="1">
    <citation type="journal article" date="2019" name="Emerg. Microbes Infect.">
        <title>Comprehensive subspecies identification of 175 nontuberculous mycobacteria species based on 7547 genomic profiles.</title>
        <authorList>
            <person name="Matsumoto Y."/>
            <person name="Kinjo T."/>
            <person name="Motooka D."/>
            <person name="Nabeya D."/>
            <person name="Jung N."/>
            <person name="Uechi K."/>
            <person name="Horii T."/>
            <person name="Iida T."/>
            <person name="Fujita J."/>
            <person name="Nakamura S."/>
        </authorList>
    </citation>
    <scope>NUCLEOTIDE SEQUENCE [LARGE SCALE GENOMIC DNA]</scope>
    <source>
        <strain evidence="5 6">JCM 30275</strain>
    </source>
</reference>
<evidence type="ECO:0000313" key="6">
    <source>
        <dbReference type="Proteomes" id="UP000467249"/>
    </source>
</evidence>
<dbReference type="EMBL" id="AP022620">
    <property type="protein sequence ID" value="BBZ76544.1"/>
    <property type="molecule type" value="Genomic_DNA"/>
</dbReference>
<dbReference type="AlphaFoldDB" id="A0A6N4W929"/>
<dbReference type="RefSeq" id="WP_163803993.1">
    <property type="nucleotide sequence ID" value="NZ_AP022620.1"/>
</dbReference>
<dbReference type="PROSITE" id="PS00356">
    <property type="entry name" value="HTH_LACI_1"/>
    <property type="match status" value="1"/>
</dbReference>
<dbReference type="InterPro" id="IPR000843">
    <property type="entry name" value="HTH_LacI"/>
</dbReference>
<keyword evidence="6" id="KW-1185">Reference proteome</keyword>
<organism evidence="5 6">
    <name type="scientific">Mycolicibacterium anyangense</name>
    <dbReference type="NCBI Taxonomy" id="1431246"/>
    <lineage>
        <taxon>Bacteria</taxon>
        <taxon>Bacillati</taxon>
        <taxon>Actinomycetota</taxon>
        <taxon>Actinomycetes</taxon>
        <taxon>Mycobacteriales</taxon>
        <taxon>Mycobacteriaceae</taxon>
        <taxon>Mycolicibacterium</taxon>
    </lineage>
</organism>
<proteinExistence type="predicted"/>